<feature type="transmembrane region" description="Helical" evidence="1">
    <location>
        <begin position="68"/>
        <end position="91"/>
    </location>
</feature>
<keyword evidence="3" id="KW-1185">Reference proteome</keyword>
<proteinExistence type="predicted"/>
<feature type="transmembrane region" description="Helical" evidence="1">
    <location>
        <begin position="43"/>
        <end position="62"/>
    </location>
</feature>
<evidence type="ECO:0000256" key="1">
    <source>
        <dbReference type="SAM" id="Phobius"/>
    </source>
</evidence>
<evidence type="ECO:0000313" key="3">
    <source>
        <dbReference type="Proteomes" id="UP000238176"/>
    </source>
</evidence>
<dbReference type="Proteomes" id="UP000238176">
    <property type="component" value="Unassembled WGS sequence"/>
</dbReference>
<organism evidence="2 3">
    <name type="scientific">Glycomyces artemisiae</name>
    <dbReference type="NCBI Taxonomy" id="1076443"/>
    <lineage>
        <taxon>Bacteria</taxon>
        <taxon>Bacillati</taxon>
        <taxon>Actinomycetota</taxon>
        <taxon>Actinomycetes</taxon>
        <taxon>Glycomycetales</taxon>
        <taxon>Glycomycetaceae</taxon>
        <taxon>Glycomyces</taxon>
    </lineage>
</organism>
<name>A0A2T0USU9_9ACTN</name>
<dbReference type="OrthoDB" id="7698234at2"/>
<evidence type="ECO:0008006" key="4">
    <source>
        <dbReference type="Google" id="ProtNLM"/>
    </source>
</evidence>
<keyword evidence="1" id="KW-0472">Membrane</keyword>
<feature type="transmembrane region" description="Helical" evidence="1">
    <location>
        <begin position="12"/>
        <end position="31"/>
    </location>
</feature>
<keyword evidence="1" id="KW-1133">Transmembrane helix</keyword>
<dbReference type="AlphaFoldDB" id="A0A2T0USU9"/>
<gene>
    <name evidence="2" type="ORF">B0I28_102598</name>
</gene>
<protein>
    <recommendedName>
        <fullName evidence="4">Low temperature requirement A protein (LtrA)</fullName>
    </recommendedName>
</protein>
<dbReference type="EMBL" id="PVTJ01000002">
    <property type="protein sequence ID" value="PRY60983.1"/>
    <property type="molecule type" value="Genomic_DNA"/>
</dbReference>
<dbReference type="RefSeq" id="WP_146148001.1">
    <property type="nucleotide sequence ID" value="NZ_PVTJ01000002.1"/>
</dbReference>
<feature type="transmembrane region" description="Helical" evidence="1">
    <location>
        <begin position="125"/>
        <end position="143"/>
    </location>
</feature>
<sequence>MAGSTVRADGGAVVPAVVAVLLGLATVVVLWRLYRSGTRGAPLALMGIGAAAAVVGAALVVADPFGTAGAMTVLAVVGGPAVYLVGNLLAVRADTGRVSRSRIGALAGLAVVALIGVVLPALVLAALAFAVLLLLALGAAGWFKPPSINVRD</sequence>
<keyword evidence="1" id="KW-0812">Transmembrane</keyword>
<reference evidence="2 3" key="1">
    <citation type="submission" date="2018-03" db="EMBL/GenBank/DDBJ databases">
        <title>Genomic Encyclopedia of Type Strains, Phase III (KMG-III): the genomes of soil and plant-associated and newly described type strains.</title>
        <authorList>
            <person name="Whitman W."/>
        </authorList>
    </citation>
    <scope>NUCLEOTIDE SEQUENCE [LARGE SCALE GENOMIC DNA]</scope>
    <source>
        <strain evidence="2 3">CGMCC 4.7067</strain>
    </source>
</reference>
<comment type="caution">
    <text evidence="2">The sequence shown here is derived from an EMBL/GenBank/DDBJ whole genome shotgun (WGS) entry which is preliminary data.</text>
</comment>
<evidence type="ECO:0000313" key="2">
    <source>
        <dbReference type="EMBL" id="PRY60983.1"/>
    </source>
</evidence>
<accession>A0A2T0USU9</accession>